<evidence type="ECO:0000256" key="13">
    <source>
        <dbReference type="ARBA" id="ARBA00029437"/>
    </source>
</evidence>
<feature type="modified residue" description="N6-carboxylysine" evidence="15">
    <location>
        <position position="151"/>
    </location>
</feature>
<keyword evidence="8 15" id="KW-0411">Iron-sulfur</keyword>
<dbReference type="Proteomes" id="UP000011174">
    <property type="component" value="Chromosome"/>
</dbReference>
<feature type="binding site" evidence="15">
    <location>
        <position position="472"/>
    </location>
    <ligand>
        <name>Mg(2+)</name>
        <dbReference type="ChEBI" id="CHEBI:18420"/>
    </ligand>
</feature>
<dbReference type="InterPro" id="IPR004404">
    <property type="entry name" value="DihydroxyA_deHydtase"/>
</dbReference>
<feature type="binding site" evidence="15">
    <location>
        <position position="76"/>
    </location>
    <ligand>
        <name>[2Fe-2S] cluster</name>
        <dbReference type="ChEBI" id="CHEBI:190135"/>
    </ligand>
</feature>
<feature type="domain" description="Dihydroxy-acid/6-phosphogluconate dehydratase N-terminal" evidence="16">
    <location>
        <begin position="61"/>
        <end position="378"/>
    </location>
</feature>
<feature type="binding site" evidence="15">
    <location>
        <position position="108"/>
    </location>
    <ligand>
        <name>Mg(2+)</name>
        <dbReference type="ChEBI" id="CHEBI:18420"/>
    </ligand>
</feature>
<evidence type="ECO:0000256" key="7">
    <source>
        <dbReference type="ARBA" id="ARBA00023004"/>
    </source>
</evidence>
<evidence type="ECO:0000313" key="18">
    <source>
        <dbReference type="EMBL" id="AGC66992.1"/>
    </source>
</evidence>
<evidence type="ECO:0000256" key="12">
    <source>
        <dbReference type="ARBA" id="ARBA00029436"/>
    </source>
</evidence>
<evidence type="ECO:0000256" key="8">
    <source>
        <dbReference type="ARBA" id="ARBA00023014"/>
    </source>
</evidence>
<feature type="binding site" evidence="15">
    <location>
        <position position="150"/>
    </location>
    <ligand>
        <name>Mg(2+)</name>
        <dbReference type="ChEBI" id="CHEBI:18420"/>
    </ligand>
</feature>
<evidence type="ECO:0000256" key="2">
    <source>
        <dbReference type="ARBA" id="ARBA00006486"/>
    </source>
</evidence>
<feature type="active site" description="Proton acceptor" evidence="15">
    <location>
        <position position="496"/>
    </location>
</feature>
<comment type="catalytic activity">
    <reaction evidence="15">
        <text>(2R,3R)-2,3-dihydroxy-3-methylpentanoate = (S)-3-methyl-2-oxopentanoate + H2O</text>
        <dbReference type="Rhea" id="RHEA:27694"/>
        <dbReference type="ChEBI" id="CHEBI:15377"/>
        <dbReference type="ChEBI" id="CHEBI:35146"/>
        <dbReference type="ChEBI" id="CHEBI:49258"/>
        <dbReference type="EC" id="4.2.1.9"/>
    </reaction>
</comment>
<dbReference type="PATRIC" id="fig|1133592.3.peg.221"/>
<dbReference type="NCBIfam" id="NF002068">
    <property type="entry name" value="PRK00911.1"/>
    <property type="match status" value="1"/>
</dbReference>
<proteinExistence type="inferred from homology"/>
<dbReference type="SUPFAM" id="SSF143975">
    <property type="entry name" value="IlvD/EDD N-terminal domain-like"/>
    <property type="match status" value="1"/>
</dbReference>
<keyword evidence="3 15" id="KW-0028">Amino-acid biosynthesis</keyword>
<evidence type="ECO:0000259" key="16">
    <source>
        <dbReference type="Pfam" id="PF00920"/>
    </source>
</evidence>
<dbReference type="Pfam" id="PF24877">
    <property type="entry name" value="ILV_EDD_C"/>
    <property type="match status" value="1"/>
</dbReference>
<dbReference type="GO" id="GO:0004160">
    <property type="term" value="F:dihydroxy-acid dehydratase activity"/>
    <property type="evidence" value="ECO:0007669"/>
    <property type="project" value="UniProtKB-UniRule"/>
</dbReference>
<name>L7VJU5_9FLAO</name>
<evidence type="ECO:0000256" key="5">
    <source>
        <dbReference type="ARBA" id="ARBA00022723"/>
    </source>
</evidence>
<evidence type="ECO:0000256" key="11">
    <source>
        <dbReference type="ARBA" id="ARBA00029304"/>
    </source>
</evidence>
<dbReference type="FunFam" id="3.50.30.80:FF:000001">
    <property type="entry name" value="Dihydroxy-acid dehydratase"/>
    <property type="match status" value="1"/>
</dbReference>
<evidence type="ECO:0000256" key="14">
    <source>
        <dbReference type="ARBA" id="ARBA00029490"/>
    </source>
</evidence>
<gene>
    <name evidence="15 18" type="primary">ilvD</name>
    <name evidence="18" type="ORF">ASNER_239</name>
</gene>
<evidence type="ECO:0000259" key="17">
    <source>
        <dbReference type="Pfam" id="PF24877"/>
    </source>
</evidence>
<keyword evidence="4 15" id="KW-0001">2Fe-2S</keyword>
<comment type="function">
    <text evidence="15">Functions in the biosynthesis of branched-chain amino acids. Catalyzes the dehydration of (2R,3R)-2,3-dihydroxy-3-methylpentanoate (2,3-dihydroxy-3-methylvalerate) into 2-oxo-3-methylpentanoate (2-oxo-3-methylvalerate) and of (2R)-2,3-dihydroxy-3-methylbutanoate (2,3-dihydroxyisovalerate) into 2-oxo-3-methylbutanoate (2-oxoisovalerate), the penultimate precursor to L-isoleucine and L-valine, respectively.</text>
</comment>
<evidence type="ECO:0000256" key="4">
    <source>
        <dbReference type="ARBA" id="ARBA00022714"/>
    </source>
</evidence>
<dbReference type="GO" id="GO:0051537">
    <property type="term" value="F:2 iron, 2 sulfur cluster binding"/>
    <property type="evidence" value="ECO:0007669"/>
    <property type="project" value="UniProtKB-UniRule"/>
</dbReference>
<dbReference type="PANTHER" id="PTHR21000:SF5">
    <property type="entry name" value="DIHYDROXY-ACID DEHYDRATASE, MITOCHONDRIAL"/>
    <property type="match status" value="1"/>
</dbReference>
<keyword evidence="7 15" id="KW-0408">Iron</keyword>
<dbReference type="STRING" id="1133592.ASNER_239"/>
<dbReference type="Pfam" id="PF00920">
    <property type="entry name" value="ILVD_EDD_N"/>
    <property type="match status" value="1"/>
</dbReference>
<dbReference type="PROSITE" id="PS00886">
    <property type="entry name" value="ILVD_EDD_1"/>
    <property type="match status" value="1"/>
</dbReference>
<comment type="pathway">
    <text evidence="12 15">Amino-acid biosynthesis; L-valine biosynthesis; L-valine from pyruvate: step 3/4.</text>
</comment>
<comment type="caution">
    <text evidence="15">Lacks conserved residue(s) required for the propagation of feature annotation.</text>
</comment>
<organism evidence="18 19">
    <name type="scientific">Candidatus Uzinura diaspidicola str. ASNER</name>
    <dbReference type="NCBI Taxonomy" id="1133592"/>
    <lineage>
        <taxon>Bacteria</taxon>
        <taxon>Pseudomonadati</taxon>
        <taxon>Bacteroidota</taxon>
        <taxon>Flavobacteriia</taxon>
        <taxon>Flavobacteriales</taxon>
        <taxon>Candidatus Uzinura</taxon>
    </lineage>
</organism>
<dbReference type="Gene3D" id="3.50.30.80">
    <property type="entry name" value="IlvD/EDD C-terminal domain-like"/>
    <property type="match status" value="1"/>
</dbReference>
<dbReference type="AlphaFoldDB" id="L7VJU5"/>
<comment type="cofactor">
    <cofactor evidence="15">
        <name>[2Fe-2S] cluster</name>
        <dbReference type="ChEBI" id="CHEBI:190135"/>
    </cofactor>
    <text evidence="15">Binds 1 [2Fe-2S] cluster per subunit. This cluster acts as a Lewis acid cofactor.</text>
</comment>
<dbReference type="NCBIfam" id="TIGR00110">
    <property type="entry name" value="ilvD"/>
    <property type="match status" value="1"/>
</dbReference>
<feature type="domain" description="Dihydroxy-acid/6-phosphogluconate dehydratase C-terminal" evidence="17">
    <location>
        <begin position="390"/>
        <end position="577"/>
    </location>
</feature>
<dbReference type="InterPro" id="IPR037237">
    <property type="entry name" value="IlvD/EDD_N"/>
</dbReference>
<evidence type="ECO:0000313" key="19">
    <source>
        <dbReference type="Proteomes" id="UP000011174"/>
    </source>
</evidence>
<evidence type="ECO:0000256" key="6">
    <source>
        <dbReference type="ARBA" id="ARBA00022842"/>
    </source>
</evidence>
<feature type="binding site" description="via carbamate group" evidence="15">
    <location>
        <position position="151"/>
    </location>
    <ligand>
        <name>Mg(2+)</name>
        <dbReference type="ChEBI" id="CHEBI:18420"/>
    </ligand>
</feature>
<sequence length="582" mass="62770">MSVKHNVASSSLVQTAKSGVWEVLNMKHANLFSKKITQDESLPAAQAMLYGTGLKEDDFHKAQVGIVSNWLEGNPCNMHLRALGDRIKKSVKKQDFVAFQFSTISVSDGIAMGTNGMRYSLPSRELIADSIESVVNAQHYDAVVAIPGCDKNMPGVLMALLRINRPSIIVYGGSIASGSFLGNKLDIVSAFEALGKRNMKKISNQDYKEIIQRSCYGAGSCGGMYTANTMACSLEAMGMTLPYSSSSIAVGSDKERECDKVGSAIEKILYNNIVPKQIVTKSALINAITLAIALGGSTNLILHLLAIAQTAFIDLTIEDFQPINNKVPYIGNIKPSGNFLMEDVHAIGGIPSIMKYLLNEGLLNGDCMSVTGNTIGKNLENVEPISFYQKVIYPLHHPIKKCGNFLILYGNLSSKGSVAKITGKEGLSFSGEASVFDSEEEVNRAILANKIKNGKVIVIRYVGPKGGPGMPEMLKPTAYIIGAGLRVALITDGRFSGGSHGFVVGHITPEAQEGGEIALVKDGDVITIDTKRNTITLEIDEGELCDRRKKWKFPNLKVSSGYLYKYAKIVSSASYGCVTDKI</sequence>
<keyword evidence="9 15" id="KW-0456">Lyase</keyword>
<dbReference type="InterPro" id="IPR050165">
    <property type="entry name" value="DHAD_IlvD/Edd"/>
</dbReference>
<comment type="similarity">
    <text evidence="2 15">Belongs to the IlvD/Edd family.</text>
</comment>
<protein>
    <recommendedName>
        <fullName evidence="14 15">Dihydroxy-acid dehydratase</fullName>
        <shortName evidence="15">DAD</shortName>
        <ecNumber evidence="14 15">4.2.1.9</ecNumber>
    </recommendedName>
</protein>
<keyword evidence="10 15" id="KW-0100">Branched-chain amino acid biosynthesis</keyword>
<comment type="cofactor">
    <cofactor evidence="1 15">
        <name>Mg(2+)</name>
        <dbReference type="ChEBI" id="CHEBI:18420"/>
    </cofactor>
</comment>
<comment type="catalytic activity">
    <reaction evidence="11">
        <text>(2R)-2,3-dihydroxy-3-methylbutanoate = 3-methyl-2-oxobutanoate + H2O</text>
        <dbReference type="Rhea" id="RHEA:24809"/>
        <dbReference type="ChEBI" id="CHEBI:11851"/>
        <dbReference type="ChEBI" id="CHEBI:15377"/>
        <dbReference type="ChEBI" id="CHEBI:49072"/>
        <dbReference type="EC" id="4.2.1.9"/>
    </reaction>
    <physiologicalReaction direction="left-to-right" evidence="11">
        <dbReference type="Rhea" id="RHEA:24810"/>
    </physiologicalReaction>
</comment>
<evidence type="ECO:0000256" key="10">
    <source>
        <dbReference type="ARBA" id="ARBA00023304"/>
    </source>
</evidence>
<evidence type="ECO:0000256" key="15">
    <source>
        <dbReference type="HAMAP-Rule" id="MF_00012"/>
    </source>
</evidence>
<dbReference type="EMBL" id="CP003263">
    <property type="protein sequence ID" value="AGC66992.1"/>
    <property type="molecule type" value="Genomic_DNA"/>
</dbReference>
<dbReference type="InterPro" id="IPR000581">
    <property type="entry name" value="ILV_EDD_N"/>
</dbReference>
<dbReference type="EC" id="4.2.1.9" evidence="14 15"/>
<evidence type="ECO:0000256" key="3">
    <source>
        <dbReference type="ARBA" id="ARBA00022605"/>
    </source>
</evidence>
<dbReference type="HOGENOM" id="CLU_014271_4_2_10"/>
<dbReference type="PANTHER" id="PTHR21000">
    <property type="entry name" value="DIHYDROXY-ACID DEHYDRATASE DAD"/>
    <property type="match status" value="1"/>
</dbReference>
<dbReference type="GO" id="GO:0009097">
    <property type="term" value="P:isoleucine biosynthetic process"/>
    <property type="evidence" value="ECO:0007669"/>
    <property type="project" value="UniProtKB-UniRule"/>
</dbReference>
<dbReference type="KEGG" id="udi:ASNER_239"/>
<dbReference type="HAMAP" id="MF_00012">
    <property type="entry name" value="IlvD"/>
    <property type="match status" value="1"/>
</dbReference>
<comment type="subunit">
    <text evidence="15">Homodimer.</text>
</comment>
<keyword evidence="5 15" id="KW-0479">Metal-binding</keyword>
<dbReference type="GO" id="GO:0000287">
    <property type="term" value="F:magnesium ion binding"/>
    <property type="evidence" value="ECO:0007669"/>
    <property type="project" value="UniProtKB-UniRule"/>
</dbReference>
<dbReference type="GO" id="GO:0009099">
    <property type="term" value="P:L-valine biosynthetic process"/>
    <property type="evidence" value="ECO:0007669"/>
    <property type="project" value="UniProtKB-UniRule"/>
</dbReference>
<dbReference type="UniPathway" id="UPA00049">
    <property type="reaction ID" value="UER00061"/>
</dbReference>
<dbReference type="SUPFAM" id="SSF52016">
    <property type="entry name" value="LeuD/IlvD-like"/>
    <property type="match status" value="1"/>
</dbReference>
<evidence type="ECO:0000256" key="9">
    <source>
        <dbReference type="ARBA" id="ARBA00023239"/>
    </source>
</evidence>
<dbReference type="PROSITE" id="PS00887">
    <property type="entry name" value="ILVD_EDD_2"/>
    <property type="match status" value="1"/>
</dbReference>
<dbReference type="UniPathway" id="UPA00047">
    <property type="reaction ID" value="UER00057"/>
</dbReference>
<dbReference type="InterPro" id="IPR020558">
    <property type="entry name" value="DiOHA_6PGluconate_deHydtase_CS"/>
</dbReference>
<keyword evidence="19" id="KW-1185">Reference proteome</keyword>
<comment type="pathway">
    <text evidence="13 15">Amino-acid biosynthesis; L-isoleucine biosynthesis; L-isoleucine from 2-oxobutanoate: step 3/4.</text>
</comment>
<dbReference type="InterPro" id="IPR056740">
    <property type="entry name" value="ILV_EDD_C"/>
</dbReference>
<dbReference type="InterPro" id="IPR042096">
    <property type="entry name" value="Dihydro-acid_dehy_C"/>
</dbReference>
<accession>L7VJU5</accession>
<keyword evidence="6 15" id="KW-0460">Magnesium</keyword>
<reference evidence="18 19" key="1">
    <citation type="journal article" date="2013" name="Environ. Microbiol.">
        <title>The nutrient supplying capabilities of Uzinura, an endosymbiont of armoured scale insects.</title>
        <authorList>
            <person name="Sabree Z.L."/>
            <person name="Huang C.Y."/>
            <person name="Okusu A."/>
            <person name="Moran N.A."/>
            <person name="Normark B.B."/>
        </authorList>
    </citation>
    <scope>NUCLEOTIDE SEQUENCE [LARGE SCALE GENOMIC DNA]</scope>
    <source>
        <strain evidence="18 19">ASNER</strain>
    </source>
</reference>
<evidence type="ECO:0000256" key="1">
    <source>
        <dbReference type="ARBA" id="ARBA00001946"/>
    </source>
</evidence>